<proteinExistence type="predicted"/>
<dbReference type="RefSeq" id="WP_255856572.1">
    <property type="nucleotide sequence ID" value="NZ_CP073347.1"/>
</dbReference>
<organism evidence="1 2">
    <name type="scientific">Marinobacterium rhizophilum</name>
    <dbReference type="NCBI Taxonomy" id="420402"/>
    <lineage>
        <taxon>Bacteria</taxon>
        <taxon>Pseudomonadati</taxon>
        <taxon>Pseudomonadota</taxon>
        <taxon>Gammaproteobacteria</taxon>
        <taxon>Oceanospirillales</taxon>
        <taxon>Oceanospirillaceae</taxon>
        <taxon>Marinobacterium</taxon>
    </lineage>
</organism>
<dbReference type="Proteomes" id="UP001058461">
    <property type="component" value="Chromosome"/>
</dbReference>
<gene>
    <name evidence="1" type="ORF">KDW95_04595</name>
</gene>
<reference evidence="1" key="1">
    <citation type="submission" date="2021-04" db="EMBL/GenBank/DDBJ databases">
        <title>Oceanospirillales bacteria with DddD are important DMSP degraders in coastal seawater.</title>
        <authorList>
            <person name="Liu J."/>
        </authorList>
    </citation>
    <scope>NUCLEOTIDE SEQUENCE</scope>
    <source>
        <strain evidence="1">D13-1</strain>
    </source>
</reference>
<name>A0ABY5HPZ4_9GAMM</name>
<protein>
    <submittedName>
        <fullName evidence="1">Uncharacterized protein</fullName>
    </submittedName>
</protein>
<dbReference type="EMBL" id="CP073347">
    <property type="protein sequence ID" value="UTW14506.1"/>
    <property type="molecule type" value="Genomic_DNA"/>
</dbReference>
<sequence>MDCAGKWPEDCNVSQARRKAWKWIIESRESLPAGARSFSAQQMAAATGLNLHTAKRFLSFLLEKRRLKVWRYGRGPLPTLYYLLDATPLVFDQPGARAGYRVRTSRKPNTARQRIWNSCRILRTFTLNEVSATAQTAYVTCSAYIKRLERAGLVRKIKRHAAQDGEFAIFRLNVDAGHPHPVVRNDGVFCPARNTLYPYKEAEHE</sequence>
<evidence type="ECO:0000313" key="1">
    <source>
        <dbReference type="EMBL" id="UTW14506.1"/>
    </source>
</evidence>
<evidence type="ECO:0000313" key="2">
    <source>
        <dbReference type="Proteomes" id="UP001058461"/>
    </source>
</evidence>
<accession>A0ABY5HPZ4</accession>
<keyword evidence="2" id="KW-1185">Reference proteome</keyword>